<evidence type="ECO:0000256" key="1">
    <source>
        <dbReference type="ARBA" id="ARBA00023015"/>
    </source>
</evidence>
<dbReference type="PANTHER" id="PTHR30146:SF153">
    <property type="entry name" value="LACTOSE OPERON REPRESSOR"/>
    <property type="match status" value="1"/>
</dbReference>
<evidence type="ECO:0000256" key="2">
    <source>
        <dbReference type="ARBA" id="ARBA00023125"/>
    </source>
</evidence>
<sequence>MNLAPRPKRARPTLADVAQIAGVSVMTVSAVLSGKKSTSRFSAETQQRVLEAAAELRYRPNVNARALVAGRSQAIGVVAHLLSDEPNLYFLEVLTGILAAAREHAHSVHILALESWSEAEHQIPKLCNGSVDAVVLVGPMFESPAEHWLPRALPYVSIHSNTEVPGITDIGVDEEQGAYDAVREIIRLGHRRLVHLAGPVGSVGAERRQRGFVRALEDAGLPLASDAIVSDDYTREGGKAAMSRWLDAHVGQALPDAVFCAADGIALGCLDELKQRGIAVPTQVSVVGFDDNVLARAAGLTSVRQPLPDLGRQAVNQLLDEQGGVRDTYGRPWVRYLHMPTALVMRETLIERAAPSATPKRGARKTPKA</sequence>
<dbReference type="PROSITE" id="PS00356">
    <property type="entry name" value="HTH_LACI_1"/>
    <property type="match status" value="1"/>
</dbReference>
<evidence type="ECO:0000313" key="5">
    <source>
        <dbReference type="EMBL" id="MEO3692771.1"/>
    </source>
</evidence>
<dbReference type="PROSITE" id="PS50932">
    <property type="entry name" value="HTH_LACI_2"/>
    <property type="match status" value="1"/>
</dbReference>
<dbReference type="InterPro" id="IPR000843">
    <property type="entry name" value="HTH_LacI"/>
</dbReference>
<dbReference type="SMART" id="SM00354">
    <property type="entry name" value="HTH_LACI"/>
    <property type="match status" value="1"/>
</dbReference>
<keyword evidence="2 5" id="KW-0238">DNA-binding</keyword>
<dbReference type="Gene3D" id="3.40.50.2300">
    <property type="match status" value="2"/>
</dbReference>
<dbReference type="Proteomes" id="UP001495147">
    <property type="component" value="Unassembled WGS sequence"/>
</dbReference>
<dbReference type="CDD" id="cd01392">
    <property type="entry name" value="HTH_LacI"/>
    <property type="match status" value="1"/>
</dbReference>
<dbReference type="EMBL" id="JBDPZD010000004">
    <property type="protein sequence ID" value="MEO3692771.1"/>
    <property type="molecule type" value="Genomic_DNA"/>
</dbReference>
<dbReference type="InterPro" id="IPR046335">
    <property type="entry name" value="LacI/GalR-like_sensor"/>
</dbReference>
<name>A0ABV0G4V9_9BURK</name>
<gene>
    <name evidence="5" type="ORF">ABDJ85_14930</name>
</gene>
<reference evidence="5 6" key="1">
    <citation type="submission" date="2024-05" db="EMBL/GenBank/DDBJ databases">
        <title>Roseateles sp. DJS-2-20 16S ribosomal RNA gene Genome sequencing and assembly.</title>
        <authorList>
            <person name="Woo H."/>
        </authorList>
    </citation>
    <scope>NUCLEOTIDE SEQUENCE [LARGE SCALE GENOMIC DNA]</scope>
    <source>
        <strain evidence="5 6">DJS-2-20</strain>
    </source>
</reference>
<organism evidence="5 6">
    <name type="scientific">Roseateles paludis</name>
    <dbReference type="NCBI Taxonomy" id="3145238"/>
    <lineage>
        <taxon>Bacteria</taxon>
        <taxon>Pseudomonadati</taxon>
        <taxon>Pseudomonadota</taxon>
        <taxon>Betaproteobacteria</taxon>
        <taxon>Burkholderiales</taxon>
        <taxon>Sphaerotilaceae</taxon>
        <taxon>Roseateles</taxon>
    </lineage>
</organism>
<evidence type="ECO:0000256" key="3">
    <source>
        <dbReference type="ARBA" id="ARBA00023163"/>
    </source>
</evidence>
<comment type="caution">
    <text evidence="5">The sequence shown here is derived from an EMBL/GenBank/DDBJ whole genome shotgun (WGS) entry which is preliminary data.</text>
</comment>
<dbReference type="PANTHER" id="PTHR30146">
    <property type="entry name" value="LACI-RELATED TRANSCRIPTIONAL REPRESSOR"/>
    <property type="match status" value="1"/>
</dbReference>
<dbReference type="InterPro" id="IPR028082">
    <property type="entry name" value="Peripla_BP_I"/>
</dbReference>
<dbReference type="InterPro" id="IPR010982">
    <property type="entry name" value="Lambda_DNA-bd_dom_sf"/>
</dbReference>
<protein>
    <submittedName>
        <fullName evidence="5">LacI family DNA-binding transcriptional regulator</fullName>
    </submittedName>
</protein>
<dbReference type="RefSeq" id="WP_347705586.1">
    <property type="nucleotide sequence ID" value="NZ_JBDPZD010000004.1"/>
</dbReference>
<keyword evidence="6" id="KW-1185">Reference proteome</keyword>
<evidence type="ECO:0000259" key="4">
    <source>
        <dbReference type="PROSITE" id="PS50932"/>
    </source>
</evidence>
<dbReference type="GO" id="GO:0003677">
    <property type="term" value="F:DNA binding"/>
    <property type="evidence" value="ECO:0007669"/>
    <property type="project" value="UniProtKB-KW"/>
</dbReference>
<evidence type="ECO:0000313" key="6">
    <source>
        <dbReference type="Proteomes" id="UP001495147"/>
    </source>
</evidence>
<keyword evidence="3" id="KW-0804">Transcription</keyword>
<dbReference type="SUPFAM" id="SSF47413">
    <property type="entry name" value="lambda repressor-like DNA-binding domains"/>
    <property type="match status" value="1"/>
</dbReference>
<dbReference type="Pfam" id="PF00356">
    <property type="entry name" value="LacI"/>
    <property type="match status" value="1"/>
</dbReference>
<dbReference type="SUPFAM" id="SSF53822">
    <property type="entry name" value="Periplasmic binding protein-like I"/>
    <property type="match status" value="1"/>
</dbReference>
<dbReference type="CDD" id="cd06267">
    <property type="entry name" value="PBP1_LacI_sugar_binding-like"/>
    <property type="match status" value="1"/>
</dbReference>
<proteinExistence type="predicted"/>
<feature type="domain" description="HTH lacI-type" evidence="4">
    <location>
        <begin position="12"/>
        <end position="69"/>
    </location>
</feature>
<accession>A0ABV0G4V9</accession>
<dbReference type="Gene3D" id="1.10.260.40">
    <property type="entry name" value="lambda repressor-like DNA-binding domains"/>
    <property type="match status" value="1"/>
</dbReference>
<dbReference type="Pfam" id="PF13377">
    <property type="entry name" value="Peripla_BP_3"/>
    <property type="match status" value="1"/>
</dbReference>
<keyword evidence="1" id="KW-0805">Transcription regulation</keyword>